<accession>A0A3Q3E6I7</accession>
<feature type="chain" id="PRO_5018703010" evidence="1">
    <location>
        <begin position="27"/>
        <end position="461"/>
    </location>
</feature>
<feature type="signal peptide" evidence="1">
    <location>
        <begin position="1"/>
        <end position="26"/>
    </location>
</feature>
<dbReference type="Proteomes" id="UP000261660">
    <property type="component" value="Unplaced"/>
</dbReference>
<proteinExistence type="predicted"/>
<sequence>METLKCCLSLHGYAVVFTVLAMISKGSPCEAPSSPECFRRGAYENTFKCEWSMNTTESDVTFDFYLNETKIESIKNNTSAEFTMERLIILETVYIWLEAHDGKSSCTSLESFVVLADIVKYEAPQKIMISRVKDNLKLRWKAAENYPALAEVRFRRHGHPNVSWVNTLHSTKTKAGTSEYWDSDTVCPQAETGSSFPNALSSSYNQLLYVLLHRSENNSVSLLSNSAYQVQIRQKSTQARKPLWSNWSPVVDVPAELKEKPDVKMTSEPVNGTLTVTLFWKRMPSATAVTGVTYILNNTQYSRGCPCVKSTQLIKNNKKTFHLPYSAVDVNVSVIANNTAGCSPPAVVHLPAVTAADLKACTATLLNEKLDRKTCLEWYELHNGVPSPENVITLTGGQKKKTRKRKGKVYVTDLKDFVRYLYYEHRCDDGKPRTVEMCLFYKKEDGKCIAEGDTFAHSNSD</sequence>
<evidence type="ECO:0000313" key="2">
    <source>
        <dbReference type="Ensembl" id="ENSLBEP00000002990.1"/>
    </source>
</evidence>
<dbReference type="Ensembl" id="ENSLBET00000003153.1">
    <property type="protein sequence ID" value="ENSLBEP00000002990.1"/>
    <property type="gene ID" value="ENSLBEG00000002352.1"/>
</dbReference>
<dbReference type="InterPro" id="IPR053073">
    <property type="entry name" value="IL11/IL27_subunit_beta"/>
</dbReference>
<reference evidence="2" key="2">
    <citation type="submission" date="2025-09" db="UniProtKB">
        <authorList>
            <consortium name="Ensembl"/>
        </authorList>
    </citation>
    <scope>IDENTIFICATION</scope>
</reference>
<keyword evidence="1" id="KW-0732">Signal</keyword>
<evidence type="ECO:0000256" key="1">
    <source>
        <dbReference type="SAM" id="SignalP"/>
    </source>
</evidence>
<dbReference type="STRING" id="56723.ENSLBEP00000002990"/>
<dbReference type="Gene3D" id="2.60.40.10">
    <property type="entry name" value="Immunoglobulins"/>
    <property type="match status" value="1"/>
</dbReference>
<dbReference type="PANTHER" id="PTHR48483">
    <property type="entry name" value="INTERLEUKIN-27 SUBUNIT BETA"/>
    <property type="match status" value="1"/>
</dbReference>
<protein>
    <submittedName>
        <fullName evidence="2">Leukemia inhibitory factor receptor-like</fullName>
    </submittedName>
</protein>
<dbReference type="AlphaFoldDB" id="A0A3Q3E6I7"/>
<dbReference type="GeneTree" id="ENSGT00940000169112"/>
<organism evidence="2 3">
    <name type="scientific">Labrus bergylta</name>
    <name type="common">ballan wrasse</name>
    <dbReference type="NCBI Taxonomy" id="56723"/>
    <lineage>
        <taxon>Eukaryota</taxon>
        <taxon>Metazoa</taxon>
        <taxon>Chordata</taxon>
        <taxon>Craniata</taxon>
        <taxon>Vertebrata</taxon>
        <taxon>Euteleostomi</taxon>
        <taxon>Actinopterygii</taxon>
        <taxon>Neopterygii</taxon>
        <taxon>Teleostei</taxon>
        <taxon>Neoteleostei</taxon>
        <taxon>Acanthomorphata</taxon>
        <taxon>Eupercaria</taxon>
        <taxon>Labriformes</taxon>
        <taxon>Labridae</taxon>
        <taxon>Labrus</taxon>
    </lineage>
</organism>
<keyword evidence="3" id="KW-1185">Reference proteome</keyword>
<dbReference type="InParanoid" id="A0A3Q3E6I7"/>
<evidence type="ECO:0000313" key="3">
    <source>
        <dbReference type="Proteomes" id="UP000261660"/>
    </source>
</evidence>
<dbReference type="InterPro" id="IPR013783">
    <property type="entry name" value="Ig-like_fold"/>
</dbReference>
<dbReference type="PANTHER" id="PTHR48483:SF1">
    <property type="entry name" value="INTERLEUKIN-12 RECEPTOR SUBUNIT BETA-1-RELATED"/>
    <property type="match status" value="1"/>
</dbReference>
<name>A0A3Q3E6I7_9LABR</name>
<reference evidence="2" key="1">
    <citation type="submission" date="2025-08" db="UniProtKB">
        <authorList>
            <consortium name="Ensembl"/>
        </authorList>
    </citation>
    <scope>IDENTIFICATION</scope>
</reference>